<feature type="binding site" evidence="6">
    <location>
        <position position="120"/>
    </location>
    <ligand>
        <name>substrate</name>
    </ligand>
</feature>
<feature type="binding site" evidence="6 7">
    <location>
        <position position="177"/>
    </location>
    <ligand>
        <name>FMN</name>
        <dbReference type="ChEBI" id="CHEBI:58210"/>
    </ligand>
</feature>
<comment type="cofactor">
    <cofactor evidence="6 7">
        <name>FMN</name>
        <dbReference type="ChEBI" id="CHEBI:58210"/>
    </cofactor>
    <text evidence="6 7">Binds 1 FMN per subunit.</text>
</comment>
<dbReference type="GO" id="GO:0008615">
    <property type="term" value="P:pyridoxine biosynthetic process"/>
    <property type="evidence" value="ECO:0007669"/>
    <property type="project" value="UniProtKB-UniRule"/>
</dbReference>
<keyword evidence="3 6" id="KW-0288">FMN</keyword>
<feature type="domain" description="Pyridoxine 5'-phosphate oxidase dimerisation C-terminal" evidence="9">
    <location>
        <begin position="164"/>
        <end position="204"/>
    </location>
</feature>
<dbReference type="Pfam" id="PF10590">
    <property type="entry name" value="PNP_phzG_C"/>
    <property type="match status" value="1"/>
</dbReference>
<evidence type="ECO:0000256" key="5">
    <source>
        <dbReference type="ARBA" id="ARBA00023096"/>
    </source>
</evidence>
<evidence type="ECO:0000256" key="4">
    <source>
        <dbReference type="ARBA" id="ARBA00023002"/>
    </source>
</evidence>
<feature type="binding site" evidence="6 7">
    <location>
        <position position="98"/>
    </location>
    <ligand>
        <name>FMN</name>
        <dbReference type="ChEBI" id="CHEBI:58210"/>
    </ligand>
</feature>
<feature type="domain" description="Pyridoxamine 5'-phosphate oxidase N-terminal" evidence="8">
    <location>
        <begin position="26"/>
        <end position="149"/>
    </location>
</feature>
<dbReference type="GO" id="GO:0004733">
    <property type="term" value="F:pyridoxamine phosphate oxidase activity"/>
    <property type="evidence" value="ECO:0007669"/>
    <property type="project" value="UniProtKB-UniRule"/>
</dbReference>
<dbReference type="EC" id="1.4.3.5" evidence="6"/>
<evidence type="ECO:0000313" key="11">
    <source>
        <dbReference type="Proteomes" id="UP000609531"/>
    </source>
</evidence>
<comment type="catalytic activity">
    <reaction evidence="6">
        <text>pyridoxamine 5'-phosphate + O2 + H2O = pyridoxal 5'-phosphate + H2O2 + NH4(+)</text>
        <dbReference type="Rhea" id="RHEA:15817"/>
        <dbReference type="ChEBI" id="CHEBI:15377"/>
        <dbReference type="ChEBI" id="CHEBI:15379"/>
        <dbReference type="ChEBI" id="CHEBI:16240"/>
        <dbReference type="ChEBI" id="CHEBI:28938"/>
        <dbReference type="ChEBI" id="CHEBI:58451"/>
        <dbReference type="ChEBI" id="CHEBI:597326"/>
        <dbReference type="EC" id="1.4.3.5"/>
    </reaction>
</comment>
<dbReference type="PANTHER" id="PTHR10851:SF0">
    <property type="entry name" value="PYRIDOXINE-5'-PHOSPHATE OXIDASE"/>
    <property type="match status" value="1"/>
</dbReference>
<comment type="similarity">
    <text evidence="1 6">Belongs to the pyridoxamine 5'-phosphate oxidase family.</text>
</comment>
<keyword evidence="2 6" id="KW-0285">Flavoprotein</keyword>
<gene>
    <name evidence="6 10" type="primary">pdxH</name>
    <name evidence="10" type="ORF">JCR33_02130</name>
</gene>
<dbReference type="EMBL" id="JAEKJA010000001">
    <property type="protein sequence ID" value="MBJ3774465.1"/>
    <property type="molecule type" value="Genomic_DNA"/>
</dbReference>
<feature type="binding site" evidence="6">
    <location>
        <position position="59"/>
    </location>
    <ligand>
        <name>substrate</name>
    </ligand>
</feature>
<comment type="caution">
    <text evidence="6">Lacks conserved residue(s) required for the propagation of feature annotation.</text>
</comment>
<comment type="function">
    <text evidence="6">Catalyzes the oxidation of either pyridoxine 5'-phosphate (PNP) or pyridoxamine 5'-phosphate (PMP) into pyridoxal 5'-phosphate (PLP).</text>
</comment>
<evidence type="ECO:0000259" key="8">
    <source>
        <dbReference type="Pfam" id="PF01243"/>
    </source>
</evidence>
<name>A0A934IM64_9HYPH</name>
<dbReference type="RefSeq" id="WP_198880345.1">
    <property type="nucleotide sequence ID" value="NZ_JAEKJA010000001.1"/>
</dbReference>
<proteinExistence type="inferred from homology"/>
<dbReference type="InterPro" id="IPR011576">
    <property type="entry name" value="Pyridox_Oxase_N"/>
</dbReference>
<dbReference type="Pfam" id="PF01243">
    <property type="entry name" value="PNPOx_N"/>
    <property type="match status" value="1"/>
</dbReference>
<keyword evidence="4 6" id="KW-0560">Oxidoreductase</keyword>
<feature type="binding site" evidence="6 7">
    <location>
        <begin position="69"/>
        <end position="70"/>
    </location>
    <ligand>
        <name>FMN</name>
        <dbReference type="ChEBI" id="CHEBI:58210"/>
    </ligand>
</feature>
<evidence type="ECO:0000256" key="7">
    <source>
        <dbReference type="PIRSR" id="PIRSR000190-2"/>
    </source>
</evidence>
<comment type="caution">
    <text evidence="10">The sequence shown here is derived from an EMBL/GenBank/DDBJ whole genome shotgun (WGS) entry which is preliminary data.</text>
</comment>
<dbReference type="Gene3D" id="2.30.110.10">
    <property type="entry name" value="Electron Transport, Fmn-binding Protein, Chain A"/>
    <property type="match status" value="1"/>
</dbReference>
<organism evidence="10 11">
    <name type="scientific">Acuticoccus mangrovi</name>
    <dbReference type="NCBI Taxonomy" id="2796142"/>
    <lineage>
        <taxon>Bacteria</taxon>
        <taxon>Pseudomonadati</taxon>
        <taxon>Pseudomonadota</taxon>
        <taxon>Alphaproteobacteria</taxon>
        <taxon>Hyphomicrobiales</taxon>
        <taxon>Amorphaceae</taxon>
        <taxon>Acuticoccus</taxon>
    </lineage>
</organism>
<accession>A0A934IM64</accession>
<keyword evidence="5 6" id="KW-0664">Pyridoxine biosynthesis</keyword>
<feature type="binding site" evidence="6">
    <location>
        <position position="124"/>
    </location>
    <ligand>
        <name>substrate</name>
    </ligand>
</feature>
<dbReference type="HAMAP" id="MF_01629">
    <property type="entry name" value="PdxH"/>
    <property type="match status" value="1"/>
</dbReference>
<evidence type="ECO:0000256" key="2">
    <source>
        <dbReference type="ARBA" id="ARBA00022630"/>
    </source>
</evidence>
<comment type="catalytic activity">
    <reaction evidence="6">
        <text>pyridoxine 5'-phosphate + O2 = pyridoxal 5'-phosphate + H2O2</text>
        <dbReference type="Rhea" id="RHEA:15149"/>
        <dbReference type="ChEBI" id="CHEBI:15379"/>
        <dbReference type="ChEBI" id="CHEBI:16240"/>
        <dbReference type="ChEBI" id="CHEBI:58589"/>
        <dbReference type="ChEBI" id="CHEBI:597326"/>
        <dbReference type="EC" id="1.4.3.5"/>
    </reaction>
</comment>
<dbReference type="InterPro" id="IPR000659">
    <property type="entry name" value="Pyridox_Oxase"/>
</dbReference>
<evidence type="ECO:0000313" key="10">
    <source>
        <dbReference type="EMBL" id="MBJ3774465.1"/>
    </source>
</evidence>
<dbReference type="AlphaFoldDB" id="A0A934IM64"/>
<feature type="binding site" evidence="6 7">
    <location>
        <position position="76"/>
    </location>
    <ligand>
        <name>FMN</name>
        <dbReference type="ChEBI" id="CHEBI:58210"/>
    </ligand>
</feature>
<evidence type="ECO:0000256" key="3">
    <source>
        <dbReference type="ARBA" id="ARBA00022643"/>
    </source>
</evidence>
<comment type="pathway">
    <text evidence="6">Cofactor metabolism; pyridoxal 5'-phosphate salvage; pyridoxal 5'-phosphate from pyridoxamine 5'-phosphate: step 1/1.</text>
</comment>
<dbReference type="InterPro" id="IPR019576">
    <property type="entry name" value="Pyridoxamine_oxidase_dimer_C"/>
</dbReference>
<comment type="pathway">
    <text evidence="6">Cofactor metabolism; pyridoxal 5'-phosphate salvage; pyridoxal 5'-phosphate from pyridoxine 5'-phosphate: step 1/1.</text>
</comment>
<dbReference type="NCBIfam" id="TIGR00558">
    <property type="entry name" value="pdxH"/>
    <property type="match status" value="1"/>
</dbReference>
<dbReference type="GO" id="GO:0010181">
    <property type="term" value="F:FMN binding"/>
    <property type="evidence" value="ECO:0007669"/>
    <property type="project" value="UniProtKB-UniRule"/>
</dbReference>
<evidence type="ECO:0000256" key="6">
    <source>
        <dbReference type="HAMAP-Rule" id="MF_01629"/>
    </source>
</evidence>
<dbReference type="SUPFAM" id="SSF50475">
    <property type="entry name" value="FMN-binding split barrel"/>
    <property type="match status" value="1"/>
</dbReference>
<feature type="binding site" evidence="6 7">
    <location>
        <begin position="54"/>
        <end position="59"/>
    </location>
    <ligand>
        <name>FMN</name>
        <dbReference type="ChEBI" id="CHEBI:58210"/>
    </ligand>
</feature>
<dbReference type="NCBIfam" id="NF004231">
    <property type="entry name" value="PRK05679.1"/>
    <property type="match status" value="1"/>
</dbReference>
<dbReference type="PIRSF" id="PIRSF000190">
    <property type="entry name" value="Pyd_amn-ph_oxd"/>
    <property type="match status" value="1"/>
</dbReference>
<feature type="binding site" evidence="6">
    <location>
        <position position="116"/>
    </location>
    <ligand>
        <name>substrate</name>
    </ligand>
</feature>
<comment type="subunit">
    <text evidence="6">Homodimer.</text>
</comment>
<sequence length="204" mass="22782">MSASLSDELVRNGQAPAPIALFSAWFEEACQSEINDPHAMALATVDAEGMPDLRMVLLKGHDEDGFVFYTNTESAKGTELAGQPRAALLFHWKSLRRQVRVRGPVTPVTAAEADAYFASRPRLSQLGAWASDQSRPAADRAELEARVAAREAEFPSDVPRPPHWSGYRITPTQIEFWKDGAFRLHDRFRYLRDGAGWAVERLFP</sequence>
<dbReference type="InterPro" id="IPR012349">
    <property type="entry name" value="Split_barrel_FMN-bd"/>
</dbReference>
<feature type="binding site" evidence="6">
    <location>
        <begin position="183"/>
        <end position="185"/>
    </location>
    <ligand>
        <name>substrate</name>
    </ligand>
</feature>
<dbReference type="PANTHER" id="PTHR10851">
    <property type="entry name" value="PYRIDOXINE-5-PHOSPHATE OXIDASE"/>
    <property type="match status" value="1"/>
</dbReference>
<reference evidence="10" key="1">
    <citation type="submission" date="2020-12" db="EMBL/GenBank/DDBJ databases">
        <title>Bacterial taxonomy.</title>
        <authorList>
            <person name="Pan X."/>
        </authorList>
    </citation>
    <scope>NUCLEOTIDE SEQUENCE</scope>
    <source>
        <strain evidence="10">B2012</strain>
    </source>
</reference>
<feature type="binding site" evidence="6 7">
    <location>
        <position position="187"/>
    </location>
    <ligand>
        <name>FMN</name>
        <dbReference type="ChEBI" id="CHEBI:58210"/>
    </ligand>
</feature>
<dbReference type="Proteomes" id="UP000609531">
    <property type="component" value="Unassembled WGS sequence"/>
</dbReference>
<evidence type="ECO:0000259" key="9">
    <source>
        <dbReference type="Pfam" id="PF10590"/>
    </source>
</evidence>
<feature type="binding site" evidence="6 7">
    <location>
        <begin position="133"/>
        <end position="134"/>
    </location>
    <ligand>
        <name>FMN</name>
        <dbReference type="ChEBI" id="CHEBI:58210"/>
    </ligand>
</feature>
<keyword evidence="11" id="KW-1185">Reference proteome</keyword>
<evidence type="ECO:0000256" key="1">
    <source>
        <dbReference type="ARBA" id="ARBA00007301"/>
    </source>
</evidence>
<protein>
    <recommendedName>
        <fullName evidence="6">Pyridoxine/pyridoxamine 5'-phosphate oxidase</fullName>
        <ecNumber evidence="6">1.4.3.5</ecNumber>
    </recommendedName>
    <alternativeName>
        <fullName evidence="6">PNP/PMP oxidase</fullName>
        <shortName evidence="6">PNPOx</shortName>
    </alternativeName>
    <alternativeName>
        <fullName evidence="6">Pyridoxal 5'-phosphate synthase</fullName>
    </alternativeName>
</protein>